<feature type="region of interest" description="Disordered" evidence="2">
    <location>
        <begin position="298"/>
        <end position="364"/>
    </location>
</feature>
<keyword evidence="5" id="KW-1185">Reference proteome</keyword>
<dbReference type="SUPFAM" id="SSF54001">
    <property type="entry name" value="Cysteine proteinases"/>
    <property type="match status" value="1"/>
</dbReference>
<protein>
    <recommendedName>
        <fullName evidence="3">USP domain-containing protein</fullName>
    </recommendedName>
</protein>
<comment type="similarity">
    <text evidence="1">Belongs to the peptidase C19 family.</text>
</comment>
<evidence type="ECO:0000256" key="2">
    <source>
        <dbReference type="SAM" id="MobiDB-lite"/>
    </source>
</evidence>
<organism evidence="4 5">
    <name type="scientific">Iphiclides podalirius</name>
    <name type="common">scarce swallowtail</name>
    <dbReference type="NCBI Taxonomy" id="110791"/>
    <lineage>
        <taxon>Eukaryota</taxon>
        <taxon>Metazoa</taxon>
        <taxon>Ecdysozoa</taxon>
        <taxon>Arthropoda</taxon>
        <taxon>Hexapoda</taxon>
        <taxon>Insecta</taxon>
        <taxon>Pterygota</taxon>
        <taxon>Neoptera</taxon>
        <taxon>Endopterygota</taxon>
        <taxon>Lepidoptera</taxon>
        <taxon>Glossata</taxon>
        <taxon>Ditrysia</taxon>
        <taxon>Papilionoidea</taxon>
        <taxon>Papilionidae</taxon>
        <taxon>Papilioninae</taxon>
        <taxon>Iphiclides</taxon>
    </lineage>
</organism>
<accession>A0ABN8IZ40</accession>
<dbReference type="PROSITE" id="PS00973">
    <property type="entry name" value="USP_2"/>
    <property type="match status" value="1"/>
</dbReference>
<evidence type="ECO:0000313" key="4">
    <source>
        <dbReference type="EMBL" id="CAH2071774.1"/>
    </source>
</evidence>
<dbReference type="InterPro" id="IPR050164">
    <property type="entry name" value="Peptidase_C19"/>
</dbReference>
<dbReference type="InterPro" id="IPR001394">
    <property type="entry name" value="Peptidase_C19_UCH"/>
</dbReference>
<feature type="compositionally biased region" description="Basic and acidic residues" evidence="2">
    <location>
        <begin position="334"/>
        <end position="362"/>
    </location>
</feature>
<evidence type="ECO:0000256" key="1">
    <source>
        <dbReference type="ARBA" id="ARBA00009085"/>
    </source>
</evidence>
<dbReference type="InterPro" id="IPR018200">
    <property type="entry name" value="USP_CS"/>
</dbReference>
<dbReference type="InterPro" id="IPR038765">
    <property type="entry name" value="Papain-like_cys_pep_sf"/>
</dbReference>
<dbReference type="Pfam" id="PF00443">
    <property type="entry name" value="UCH"/>
    <property type="match status" value="1"/>
</dbReference>
<dbReference type="Proteomes" id="UP000837857">
    <property type="component" value="Chromosome 6"/>
</dbReference>
<reference evidence="4" key="1">
    <citation type="submission" date="2022-03" db="EMBL/GenBank/DDBJ databases">
        <authorList>
            <person name="Martin H S."/>
        </authorList>
    </citation>
    <scope>NUCLEOTIDE SEQUENCE</scope>
</reference>
<dbReference type="PANTHER" id="PTHR24006">
    <property type="entry name" value="UBIQUITIN CARBOXYL-TERMINAL HYDROLASE"/>
    <property type="match status" value="1"/>
</dbReference>
<proteinExistence type="inferred from homology"/>
<dbReference type="PROSITE" id="PS50235">
    <property type="entry name" value="USP_3"/>
    <property type="match status" value="1"/>
</dbReference>
<feature type="domain" description="USP" evidence="3">
    <location>
        <begin position="125"/>
        <end position="616"/>
    </location>
</feature>
<dbReference type="EMBL" id="OW152818">
    <property type="protein sequence ID" value="CAH2071774.1"/>
    <property type="molecule type" value="Genomic_DNA"/>
</dbReference>
<evidence type="ECO:0000259" key="3">
    <source>
        <dbReference type="PROSITE" id="PS50235"/>
    </source>
</evidence>
<dbReference type="PANTHER" id="PTHR24006:SF905">
    <property type="entry name" value="UBIQUITIN CARBOXYL-TERMINAL HYDROLASE 1"/>
    <property type="match status" value="1"/>
</dbReference>
<feature type="compositionally biased region" description="Basic and acidic residues" evidence="2">
    <location>
        <begin position="8"/>
        <end position="17"/>
    </location>
</feature>
<dbReference type="Gene3D" id="3.90.70.10">
    <property type="entry name" value="Cysteine proteinases"/>
    <property type="match status" value="1"/>
</dbReference>
<feature type="non-terminal residue" evidence="4">
    <location>
        <position position="619"/>
    </location>
</feature>
<name>A0ABN8IZ40_9NEOP</name>
<feature type="region of interest" description="Disordered" evidence="2">
    <location>
        <begin position="1"/>
        <end position="29"/>
    </location>
</feature>
<dbReference type="InterPro" id="IPR028889">
    <property type="entry name" value="USP"/>
</dbReference>
<gene>
    <name evidence="4" type="ORF">IPOD504_LOCUS15263</name>
</gene>
<sequence>MPVNSVSETKKGVEKSKFPLSLNRNNASHLNSENKRPIIFKDISSSYKVSDDNKENKPVKRPPNSTYFNTLNAAKKLKPLTETPKLADSELIILEQPFASSAMLNGHHPTDNQYGGGTQWKAPIATLSNLGNTCFLNSVLYTLRYAPRFLHNLHHLVSDLASVEQKLGSIRLKSSSLGRSAAGLASSGARSWSSKDLLSLGQSDNSSGKSKIQVATEKLHETYLNLRAAESKCLNSGSGDASPEPFAADAFLAALRDVNSTFEGNRQQDAHELLVCILDNIRETCRALSSRASRLQIHENGDSNGLGRQPGSEVDVGKPTLGNLRKSWKKRKEAKASEKRHSPTEERAPSPADPERDEKSRPGWDFVADDFEGTMVVRTMCLECEAVTEKAQAVCELCVPVGDDEVPSDEPFRAACLSSEYLRDQNKYWCERCLRYNEARRSVAYSRLPRLLVLQLKRFSGGMEKITRHAPTPLLMPCFCEPCAKRPPDQQPTHRYILWAVIMHLGQTLTGGHYVAYARDSSCGDAKCEREGIGDATTTNTSSSFMRTLFNRPRPAPTGCAARDCCVPRPRAEAGWLACDDDLVKPISNEEFEDLLSAEPKMRSAATPYLLFYVKSEVG</sequence>
<evidence type="ECO:0000313" key="5">
    <source>
        <dbReference type="Proteomes" id="UP000837857"/>
    </source>
</evidence>